<dbReference type="Gene3D" id="3.30.420.10">
    <property type="entry name" value="Ribonuclease H-like superfamily/Ribonuclease H"/>
    <property type="match status" value="1"/>
</dbReference>
<feature type="non-terminal residue" evidence="2">
    <location>
        <position position="246"/>
    </location>
</feature>
<sequence>RIINNTIGEHRIFAGTVIFRDRLEARRCKDTDLLSGIKDQYSTGKAIAYWTDGSLKHSNADTRAILGAGVVHQARNKLGKSKWKIYSYELGEATGSSSDAELFGVAAALGLAVERVLRSEAGSVERVRVFTDNRLNLEAIEAGTIRLFGPAVSAPWALQNIYDHVDFLVERGVRVELVWLKAHALSEGNIKADQAAFGAVQKQLHSSARESGFKRKETVPAEIAKMGQNSIEERYWRVNSWYLLEG</sequence>
<keyword evidence="3" id="KW-1185">Reference proteome</keyword>
<accession>A0A6A7A5D4</accession>
<dbReference type="SUPFAM" id="SSF53098">
    <property type="entry name" value="Ribonuclease H-like"/>
    <property type="match status" value="1"/>
</dbReference>
<feature type="non-terminal residue" evidence="2">
    <location>
        <position position="1"/>
    </location>
</feature>
<dbReference type="OrthoDB" id="4729724at2759"/>
<evidence type="ECO:0000313" key="3">
    <source>
        <dbReference type="Proteomes" id="UP000799424"/>
    </source>
</evidence>
<protein>
    <recommendedName>
        <fullName evidence="1">RNase H type-1 domain-containing protein</fullName>
    </recommendedName>
</protein>
<dbReference type="Proteomes" id="UP000799424">
    <property type="component" value="Unassembled WGS sequence"/>
</dbReference>
<dbReference type="InterPro" id="IPR002156">
    <property type="entry name" value="RNaseH_domain"/>
</dbReference>
<dbReference type="GO" id="GO:0003676">
    <property type="term" value="F:nucleic acid binding"/>
    <property type="evidence" value="ECO:0007669"/>
    <property type="project" value="InterPro"/>
</dbReference>
<organism evidence="2 3">
    <name type="scientific">Ophiobolus disseminans</name>
    <dbReference type="NCBI Taxonomy" id="1469910"/>
    <lineage>
        <taxon>Eukaryota</taxon>
        <taxon>Fungi</taxon>
        <taxon>Dikarya</taxon>
        <taxon>Ascomycota</taxon>
        <taxon>Pezizomycotina</taxon>
        <taxon>Dothideomycetes</taxon>
        <taxon>Pleosporomycetidae</taxon>
        <taxon>Pleosporales</taxon>
        <taxon>Pleosporineae</taxon>
        <taxon>Phaeosphaeriaceae</taxon>
        <taxon>Ophiobolus</taxon>
    </lineage>
</organism>
<name>A0A6A7A5D4_9PLEO</name>
<dbReference type="GO" id="GO:0004523">
    <property type="term" value="F:RNA-DNA hybrid ribonuclease activity"/>
    <property type="evidence" value="ECO:0007669"/>
    <property type="project" value="InterPro"/>
</dbReference>
<proteinExistence type="predicted"/>
<dbReference type="PROSITE" id="PS50879">
    <property type="entry name" value="RNASE_H_1"/>
    <property type="match status" value="1"/>
</dbReference>
<dbReference type="EMBL" id="MU006223">
    <property type="protein sequence ID" value="KAF2827887.1"/>
    <property type="molecule type" value="Genomic_DNA"/>
</dbReference>
<evidence type="ECO:0000313" key="2">
    <source>
        <dbReference type="EMBL" id="KAF2827887.1"/>
    </source>
</evidence>
<feature type="domain" description="RNase H type-1" evidence="1">
    <location>
        <begin position="43"/>
        <end position="201"/>
    </location>
</feature>
<gene>
    <name evidence="2" type="ORF">CC86DRAFT_265245</name>
</gene>
<dbReference type="AlphaFoldDB" id="A0A6A7A5D4"/>
<evidence type="ECO:0000259" key="1">
    <source>
        <dbReference type="PROSITE" id="PS50879"/>
    </source>
</evidence>
<reference evidence="2" key="1">
    <citation type="journal article" date="2020" name="Stud. Mycol.">
        <title>101 Dothideomycetes genomes: a test case for predicting lifestyles and emergence of pathogens.</title>
        <authorList>
            <person name="Haridas S."/>
            <person name="Albert R."/>
            <person name="Binder M."/>
            <person name="Bloem J."/>
            <person name="Labutti K."/>
            <person name="Salamov A."/>
            <person name="Andreopoulos B."/>
            <person name="Baker S."/>
            <person name="Barry K."/>
            <person name="Bills G."/>
            <person name="Bluhm B."/>
            <person name="Cannon C."/>
            <person name="Castanera R."/>
            <person name="Culley D."/>
            <person name="Daum C."/>
            <person name="Ezra D."/>
            <person name="Gonzalez J."/>
            <person name="Henrissat B."/>
            <person name="Kuo A."/>
            <person name="Liang C."/>
            <person name="Lipzen A."/>
            <person name="Lutzoni F."/>
            <person name="Magnuson J."/>
            <person name="Mondo S."/>
            <person name="Nolan M."/>
            <person name="Ohm R."/>
            <person name="Pangilinan J."/>
            <person name="Park H.-J."/>
            <person name="Ramirez L."/>
            <person name="Alfaro M."/>
            <person name="Sun H."/>
            <person name="Tritt A."/>
            <person name="Yoshinaga Y."/>
            <person name="Zwiers L.-H."/>
            <person name="Turgeon B."/>
            <person name="Goodwin S."/>
            <person name="Spatafora J."/>
            <person name="Crous P."/>
            <person name="Grigoriev I."/>
        </authorList>
    </citation>
    <scope>NUCLEOTIDE SEQUENCE</scope>
    <source>
        <strain evidence="2">CBS 113818</strain>
    </source>
</reference>
<dbReference type="InterPro" id="IPR036397">
    <property type="entry name" value="RNaseH_sf"/>
</dbReference>
<dbReference type="InterPro" id="IPR012337">
    <property type="entry name" value="RNaseH-like_sf"/>
</dbReference>